<name>A0ABY8U3T3_TETOB</name>
<keyword evidence="5" id="KW-0472">Membrane</keyword>
<dbReference type="SUPFAM" id="SSF55073">
    <property type="entry name" value="Nucleotide cyclase"/>
    <property type="match status" value="1"/>
</dbReference>
<protein>
    <recommendedName>
        <fullName evidence="13">Guanylate cyclase</fullName>
    </recommendedName>
</protein>
<evidence type="ECO:0000256" key="8">
    <source>
        <dbReference type="SAM" id="MobiDB-lite"/>
    </source>
</evidence>
<evidence type="ECO:0000256" key="1">
    <source>
        <dbReference type="ARBA" id="ARBA00004370"/>
    </source>
</evidence>
<keyword evidence="4" id="KW-1133">Transmembrane helix</keyword>
<dbReference type="InterPro" id="IPR001054">
    <property type="entry name" value="A/G_cyclase"/>
</dbReference>
<evidence type="ECO:0000259" key="9">
    <source>
        <dbReference type="PROSITE" id="PS50110"/>
    </source>
</evidence>
<feature type="region of interest" description="Disordered" evidence="8">
    <location>
        <begin position="343"/>
        <end position="384"/>
    </location>
</feature>
<accession>A0ABY8U3T3</accession>
<organism evidence="11 12">
    <name type="scientific">Tetradesmus obliquus</name>
    <name type="common">Green alga</name>
    <name type="synonym">Acutodesmus obliquus</name>
    <dbReference type="NCBI Taxonomy" id="3088"/>
    <lineage>
        <taxon>Eukaryota</taxon>
        <taxon>Viridiplantae</taxon>
        <taxon>Chlorophyta</taxon>
        <taxon>core chlorophytes</taxon>
        <taxon>Chlorophyceae</taxon>
        <taxon>CS clade</taxon>
        <taxon>Sphaeropleales</taxon>
        <taxon>Scenedesmaceae</taxon>
        <taxon>Tetradesmus</taxon>
    </lineage>
</organism>
<feature type="domain" description="Guanylate cyclase" evidence="10">
    <location>
        <begin position="108"/>
        <end position="235"/>
    </location>
</feature>
<comment type="subcellular location">
    <subcellularLocation>
        <location evidence="1">Membrane</location>
    </subcellularLocation>
</comment>
<evidence type="ECO:0000256" key="7">
    <source>
        <dbReference type="PROSITE-ProRule" id="PRU00169"/>
    </source>
</evidence>
<dbReference type="PANTHER" id="PTHR11920:SF335">
    <property type="entry name" value="GUANYLATE CYCLASE"/>
    <property type="match status" value="1"/>
</dbReference>
<evidence type="ECO:0000256" key="4">
    <source>
        <dbReference type="ARBA" id="ARBA00022989"/>
    </source>
</evidence>
<dbReference type="Gene3D" id="3.40.50.2300">
    <property type="match status" value="1"/>
</dbReference>
<dbReference type="PROSITE" id="PS50125">
    <property type="entry name" value="GUANYLATE_CYCLASE_2"/>
    <property type="match status" value="1"/>
</dbReference>
<comment type="caution">
    <text evidence="7">Lacks conserved residue(s) required for the propagation of feature annotation.</text>
</comment>
<keyword evidence="6" id="KW-0456">Lyase</keyword>
<keyword evidence="2" id="KW-0812">Transmembrane</keyword>
<dbReference type="SMART" id="SM00044">
    <property type="entry name" value="CYCc"/>
    <property type="match status" value="1"/>
</dbReference>
<evidence type="ECO:0000256" key="3">
    <source>
        <dbReference type="ARBA" id="ARBA00022741"/>
    </source>
</evidence>
<dbReference type="PANTHER" id="PTHR11920">
    <property type="entry name" value="GUANYLYL CYCLASE"/>
    <property type="match status" value="1"/>
</dbReference>
<evidence type="ECO:0000313" key="12">
    <source>
        <dbReference type="Proteomes" id="UP001244341"/>
    </source>
</evidence>
<dbReference type="EMBL" id="CP126213">
    <property type="protein sequence ID" value="WIA15122.1"/>
    <property type="molecule type" value="Genomic_DNA"/>
</dbReference>
<keyword evidence="12" id="KW-1185">Reference proteome</keyword>
<gene>
    <name evidence="11" type="ORF">OEZ85_001812</name>
</gene>
<proteinExistence type="predicted"/>
<dbReference type="InterPro" id="IPR050401">
    <property type="entry name" value="Cyclic_nucleotide_synthase"/>
</dbReference>
<evidence type="ECO:0000256" key="2">
    <source>
        <dbReference type="ARBA" id="ARBA00022692"/>
    </source>
</evidence>
<dbReference type="SUPFAM" id="SSF52172">
    <property type="entry name" value="CheY-like"/>
    <property type="match status" value="1"/>
</dbReference>
<dbReference type="Pfam" id="PF00211">
    <property type="entry name" value="Guanylate_cyc"/>
    <property type="match status" value="1"/>
</dbReference>
<dbReference type="Gene3D" id="3.30.70.1230">
    <property type="entry name" value="Nucleotide cyclase"/>
    <property type="match status" value="1"/>
</dbReference>
<sequence length="425" mass="45265">MCATEVCKVLRLHFSPLELPILLATAHSGEAEALAALEQGVNDFLLKPLRLLELQARINSQLLVKQSARREAEARSHYELLAQVLPSHIIHRLAVGQAYAPEHHEQVTILFSDIVGFTELCSRWTTQEVVVLLDALFSSFDDICDRHGVFKVETIGDAYMIACGHDCSTRDHALRMAAAAVDMLTATEEISHQIGSTVQIRIGMHTGDALSGVVGKRRPRYCFFGDTVNVASRMESSGYPMTIHVSEACKESMLDAAAAAAAAAAPAPAAASATPSRHLSVEMALQSRRGSGDRLSRAGSCAAVKPPARASDSSVDGESRFRFKLPAAAASILLAVRSPGVSRLSSARSNSGGGLPCIRTASRADSGGTDLAADGRKGSGPPGMQVEGLPWEMFDLGFSQVKGKGLMKTHLLKVSAACCTDRYNI</sequence>
<dbReference type="InterPro" id="IPR029787">
    <property type="entry name" value="Nucleotide_cyclase"/>
</dbReference>
<evidence type="ECO:0000256" key="5">
    <source>
        <dbReference type="ARBA" id="ARBA00023136"/>
    </source>
</evidence>
<evidence type="ECO:0000313" key="11">
    <source>
        <dbReference type="EMBL" id="WIA15122.1"/>
    </source>
</evidence>
<dbReference type="CDD" id="cd07302">
    <property type="entry name" value="CHD"/>
    <property type="match status" value="1"/>
</dbReference>
<feature type="region of interest" description="Disordered" evidence="8">
    <location>
        <begin position="287"/>
        <end position="316"/>
    </location>
</feature>
<feature type="domain" description="Response regulatory" evidence="9">
    <location>
        <begin position="1"/>
        <end position="62"/>
    </location>
</feature>
<dbReference type="PROSITE" id="PS50110">
    <property type="entry name" value="RESPONSE_REGULATORY"/>
    <property type="match status" value="1"/>
</dbReference>
<dbReference type="InterPro" id="IPR001789">
    <property type="entry name" value="Sig_transdc_resp-reg_receiver"/>
</dbReference>
<keyword evidence="3" id="KW-0547">Nucleotide-binding</keyword>
<evidence type="ECO:0008006" key="13">
    <source>
        <dbReference type="Google" id="ProtNLM"/>
    </source>
</evidence>
<evidence type="ECO:0000256" key="6">
    <source>
        <dbReference type="ARBA" id="ARBA00023239"/>
    </source>
</evidence>
<dbReference type="InterPro" id="IPR011006">
    <property type="entry name" value="CheY-like_superfamily"/>
</dbReference>
<dbReference type="Proteomes" id="UP001244341">
    <property type="component" value="Chromosome 6b"/>
</dbReference>
<evidence type="ECO:0000259" key="10">
    <source>
        <dbReference type="PROSITE" id="PS50125"/>
    </source>
</evidence>
<reference evidence="11 12" key="1">
    <citation type="submission" date="2023-05" db="EMBL/GenBank/DDBJ databases">
        <title>A 100% complete, gapless, phased diploid assembly of the Scenedesmus obliquus UTEX 3031 genome.</title>
        <authorList>
            <person name="Biondi T.C."/>
            <person name="Hanschen E.R."/>
            <person name="Kwon T."/>
            <person name="Eng W."/>
            <person name="Kruse C.P.S."/>
            <person name="Koehler S.I."/>
            <person name="Kunde Y."/>
            <person name="Gleasner C.D."/>
            <person name="You Mak K.T."/>
            <person name="Polle J."/>
            <person name="Hovde B.T."/>
            <person name="Starkenburg S.R."/>
        </authorList>
    </citation>
    <scope>NUCLEOTIDE SEQUENCE [LARGE SCALE GENOMIC DNA]</scope>
    <source>
        <strain evidence="11 12">DOE0152z</strain>
    </source>
</reference>